<dbReference type="CDD" id="cd17487">
    <property type="entry name" value="MFS_MFSD5_like"/>
    <property type="match status" value="1"/>
</dbReference>
<dbReference type="GO" id="GO:0015098">
    <property type="term" value="F:molybdate ion transmembrane transporter activity"/>
    <property type="evidence" value="ECO:0007669"/>
    <property type="project" value="InterPro"/>
</dbReference>
<reference evidence="14" key="1">
    <citation type="submission" date="2023-06" db="EMBL/GenBank/DDBJ databases">
        <title>Survivors Of The Sea: Transcriptome response of Skeletonema marinoi to long-term dormancy.</title>
        <authorList>
            <person name="Pinder M.I.M."/>
            <person name="Kourtchenko O."/>
            <person name="Robertson E.K."/>
            <person name="Larsson T."/>
            <person name="Maumus F."/>
            <person name="Osuna-Cruz C.M."/>
            <person name="Vancaester E."/>
            <person name="Stenow R."/>
            <person name="Vandepoele K."/>
            <person name="Ploug H."/>
            <person name="Bruchert V."/>
            <person name="Godhe A."/>
            <person name="Topel M."/>
        </authorList>
    </citation>
    <scope>NUCLEOTIDE SEQUENCE</scope>
    <source>
        <strain evidence="14">R05AC</strain>
    </source>
</reference>
<feature type="transmembrane region" description="Helical" evidence="13">
    <location>
        <begin position="94"/>
        <end position="116"/>
    </location>
</feature>
<dbReference type="InterPro" id="IPR008509">
    <property type="entry name" value="MOT2/MFSD5"/>
</dbReference>
<sequence length="708" mass="77918">MAIGRLKRRISAGQDSQLHCDDTIEKSCSTQIPEHRESESSHEDGIVIESRLYPQHRQQDNTDDGGSQLNQSPRRNRLLNVGGRSRRLCSAENIAYLIFFILLIFYVALQIIMATIHLDSGPMKRSIDILNGKNTSPHSVDYGAVNTGIWWSKVSKQFTRFASFIADLIPSTTSDPSQESEHGYILIFQILLAINIAALIPAIYRNVLRQWNQSRGESSNEAKQRLVHNNLLYKIYLPAYLLATCADWLQGPYKYALYSSYGYTQRDIAHLFVAGYGSGMVLGSIVGGLADQYGRKKLCLCYCLCYMFSVSMKHCKNFYMLLLGRVGGGIATSLLFSVFESWLIGAHIEKGLTSSSSNKTCSKDEEEKWLAKSFSYSTYGSSLVAIASGVLANVVVENSGKMRPLPILDGNIIYVGGYIAAFDSCLVPLLLCAVIIVCQWDENYGGGVASNTHRDEEIAEHVELVSVQRRDSGFAKKHSSVCLSDDENVEVEEKSSESLQPSSAKVGLLSGIRTVWSSQPILSICVIASAFEGSMYIFIFLWTPALTHIENQLKPTAKELPFGWIFASFMLCCLLGTMSFSRLSRAGVSASKCLVGVLALAAASCLAMAYPHASESGGASSVQYWGMLSYEFAIGAYYPSISVLKGTVVPEDQRAAIYNVFRLPLNLLVLINLTSGLSTQLSFLANAILLIVACILQIRLVRRTATLK</sequence>
<keyword evidence="15" id="KW-1185">Reference proteome</keyword>
<evidence type="ECO:0000256" key="7">
    <source>
        <dbReference type="ARBA" id="ARBA00022989"/>
    </source>
</evidence>
<evidence type="ECO:0000256" key="6">
    <source>
        <dbReference type="ARBA" id="ARBA00022692"/>
    </source>
</evidence>
<keyword evidence="6 13" id="KW-0812">Transmembrane</keyword>
<name>A0AAD8Y7S9_9STRA</name>
<keyword evidence="4" id="KW-0813">Transport</keyword>
<evidence type="ECO:0000256" key="12">
    <source>
        <dbReference type="SAM" id="MobiDB-lite"/>
    </source>
</evidence>
<feature type="transmembrane region" description="Helical" evidence="13">
    <location>
        <begin position="593"/>
        <end position="610"/>
    </location>
</feature>
<feature type="transmembrane region" description="Helical" evidence="13">
    <location>
        <begin position="231"/>
        <end position="249"/>
    </location>
</feature>
<evidence type="ECO:0000256" key="11">
    <source>
        <dbReference type="ARBA" id="ARBA00032555"/>
    </source>
</evidence>
<keyword evidence="9 13" id="KW-0472">Membrane</keyword>
<feature type="transmembrane region" description="Helical" evidence="13">
    <location>
        <begin position="269"/>
        <end position="290"/>
    </location>
</feature>
<comment type="caution">
    <text evidence="14">The sequence shown here is derived from an EMBL/GenBank/DDBJ whole genome shotgun (WGS) entry which is preliminary data.</text>
</comment>
<evidence type="ECO:0000256" key="4">
    <source>
        <dbReference type="ARBA" id="ARBA00022448"/>
    </source>
</evidence>
<evidence type="ECO:0000313" key="15">
    <source>
        <dbReference type="Proteomes" id="UP001224775"/>
    </source>
</evidence>
<feature type="transmembrane region" description="Helical" evidence="13">
    <location>
        <begin position="184"/>
        <end position="204"/>
    </location>
</feature>
<keyword evidence="5" id="KW-1003">Cell membrane</keyword>
<evidence type="ECO:0000313" key="14">
    <source>
        <dbReference type="EMBL" id="KAK1740195.1"/>
    </source>
</evidence>
<evidence type="ECO:0000256" key="13">
    <source>
        <dbReference type="SAM" id="Phobius"/>
    </source>
</evidence>
<evidence type="ECO:0000256" key="2">
    <source>
        <dbReference type="ARBA" id="ARBA00004651"/>
    </source>
</evidence>
<proteinExistence type="predicted"/>
<feature type="region of interest" description="Disordered" evidence="12">
    <location>
        <begin position="57"/>
        <end position="76"/>
    </location>
</feature>
<feature type="transmembrane region" description="Helical" evidence="13">
    <location>
        <begin position="681"/>
        <end position="701"/>
    </location>
</feature>
<comment type="function">
    <text evidence="1">Mediates high-affinity intracellular uptake of the rare oligo-element molybdenum.</text>
</comment>
<evidence type="ECO:0000256" key="10">
    <source>
        <dbReference type="ARBA" id="ARBA00030646"/>
    </source>
</evidence>
<gene>
    <name evidence="14" type="ORF">QTG54_009145</name>
</gene>
<dbReference type="GO" id="GO:0005886">
    <property type="term" value="C:plasma membrane"/>
    <property type="evidence" value="ECO:0007669"/>
    <property type="project" value="UniProtKB-SubCell"/>
</dbReference>
<feature type="transmembrane region" description="Helical" evidence="13">
    <location>
        <begin position="318"/>
        <end position="339"/>
    </location>
</feature>
<evidence type="ECO:0000256" key="5">
    <source>
        <dbReference type="ARBA" id="ARBA00022475"/>
    </source>
</evidence>
<comment type="subcellular location">
    <subcellularLocation>
        <location evidence="2">Cell membrane</location>
        <topology evidence="2">Multi-pass membrane protein</topology>
    </subcellularLocation>
</comment>
<feature type="transmembrane region" description="Helical" evidence="13">
    <location>
        <begin position="521"/>
        <end position="542"/>
    </location>
</feature>
<dbReference type="PANTHER" id="PTHR23516:SF1">
    <property type="entry name" value="MOLYBDATE-ANION TRANSPORTER"/>
    <property type="match status" value="1"/>
</dbReference>
<dbReference type="Pfam" id="PF05631">
    <property type="entry name" value="MFS_5"/>
    <property type="match status" value="2"/>
</dbReference>
<feature type="compositionally biased region" description="Polar residues" evidence="12">
    <location>
        <begin position="64"/>
        <end position="73"/>
    </location>
</feature>
<dbReference type="PANTHER" id="PTHR23516">
    <property type="entry name" value="SAM (S-ADENOSYL METHIONINE) TRANSPORTER"/>
    <property type="match status" value="1"/>
</dbReference>
<dbReference type="EMBL" id="JATAAI010000016">
    <property type="protein sequence ID" value="KAK1740195.1"/>
    <property type="molecule type" value="Genomic_DNA"/>
</dbReference>
<evidence type="ECO:0000256" key="9">
    <source>
        <dbReference type="ARBA" id="ARBA00023136"/>
    </source>
</evidence>
<dbReference type="SUPFAM" id="SSF103473">
    <property type="entry name" value="MFS general substrate transporter"/>
    <property type="match status" value="1"/>
</dbReference>
<keyword evidence="7 13" id="KW-1133">Transmembrane helix</keyword>
<protein>
    <recommendedName>
        <fullName evidence="3">Molybdate-anion transporter</fullName>
    </recommendedName>
    <alternativeName>
        <fullName evidence="10">Major facilitator superfamily domain-containing protein 5</fullName>
    </alternativeName>
    <alternativeName>
        <fullName evidence="11">Molybdate transporter 2 homolog</fullName>
    </alternativeName>
</protein>
<dbReference type="GO" id="GO:0006811">
    <property type="term" value="P:monoatomic ion transport"/>
    <property type="evidence" value="ECO:0007669"/>
    <property type="project" value="UniProtKB-KW"/>
</dbReference>
<evidence type="ECO:0000256" key="1">
    <source>
        <dbReference type="ARBA" id="ARBA00003019"/>
    </source>
</evidence>
<evidence type="ECO:0000256" key="3">
    <source>
        <dbReference type="ARBA" id="ARBA00021242"/>
    </source>
</evidence>
<keyword evidence="8" id="KW-0406">Ion transport</keyword>
<dbReference type="AlphaFoldDB" id="A0AAD8Y7S9"/>
<organism evidence="14 15">
    <name type="scientific">Skeletonema marinoi</name>
    <dbReference type="NCBI Taxonomy" id="267567"/>
    <lineage>
        <taxon>Eukaryota</taxon>
        <taxon>Sar</taxon>
        <taxon>Stramenopiles</taxon>
        <taxon>Ochrophyta</taxon>
        <taxon>Bacillariophyta</taxon>
        <taxon>Coscinodiscophyceae</taxon>
        <taxon>Thalassiosirophycidae</taxon>
        <taxon>Thalassiosirales</taxon>
        <taxon>Skeletonemataceae</taxon>
        <taxon>Skeletonema</taxon>
        <taxon>Skeletonema marinoi-dohrnii complex</taxon>
    </lineage>
</organism>
<dbReference type="InterPro" id="IPR036259">
    <property type="entry name" value="MFS_trans_sf"/>
</dbReference>
<feature type="transmembrane region" description="Helical" evidence="13">
    <location>
        <begin position="562"/>
        <end position="581"/>
    </location>
</feature>
<dbReference type="Proteomes" id="UP001224775">
    <property type="component" value="Unassembled WGS sequence"/>
</dbReference>
<dbReference type="Gene3D" id="1.20.1250.20">
    <property type="entry name" value="MFS general substrate transporter like domains"/>
    <property type="match status" value="1"/>
</dbReference>
<accession>A0AAD8Y7S9</accession>
<evidence type="ECO:0000256" key="8">
    <source>
        <dbReference type="ARBA" id="ARBA00023065"/>
    </source>
</evidence>